<evidence type="ECO:0000259" key="7">
    <source>
        <dbReference type="Pfam" id="PF00248"/>
    </source>
</evidence>
<organism evidence="8 9">
    <name type="scientific">Parabacteroides goldsteinii</name>
    <dbReference type="NCBI Taxonomy" id="328812"/>
    <lineage>
        <taxon>Bacteria</taxon>
        <taxon>Pseudomonadati</taxon>
        <taxon>Bacteroidota</taxon>
        <taxon>Bacteroidia</taxon>
        <taxon>Bacteroidales</taxon>
        <taxon>Tannerellaceae</taxon>
        <taxon>Parabacteroides</taxon>
    </lineage>
</organism>
<dbReference type="EMBL" id="LFJV01000121">
    <property type="protein sequence ID" value="KMM31082.1"/>
    <property type="molecule type" value="Genomic_DNA"/>
</dbReference>
<protein>
    <recommendedName>
        <fullName evidence="7">NADP-dependent oxidoreductase domain-containing protein</fullName>
    </recommendedName>
</protein>
<comment type="similarity">
    <text evidence="1">Belongs to the aldo/keto reductase family.</text>
</comment>
<evidence type="ECO:0000256" key="6">
    <source>
        <dbReference type="PIRSR" id="PIRSR000097-3"/>
    </source>
</evidence>
<comment type="caution">
    <text evidence="8">The sequence shown here is derived from an EMBL/GenBank/DDBJ whole genome shotgun (WGS) entry which is preliminary data.</text>
</comment>
<dbReference type="Gene3D" id="3.20.20.100">
    <property type="entry name" value="NADP-dependent oxidoreductase domain"/>
    <property type="match status" value="1"/>
</dbReference>
<dbReference type="InterPro" id="IPR020471">
    <property type="entry name" value="AKR"/>
</dbReference>
<dbReference type="GO" id="GO:0016616">
    <property type="term" value="F:oxidoreductase activity, acting on the CH-OH group of donors, NAD or NADP as acceptor"/>
    <property type="evidence" value="ECO:0007669"/>
    <property type="project" value="UniProtKB-ARBA"/>
</dbReference>
<dbReference type="CDD" id="cd19071">
    <property type="entry name" value="AKR_AKR1-5-like"/>
    <property type="match status" value="1"/>
</dbReference>
<dbReference type="AlphaFoldDB" id="A0A0J6F8K8"/>
<evidence type="ECO:0000256" key="2">
    <source>
        <dbReference type="ARBA" id="ARBA00022857"/>
    </source>
</evidence>
<proteinExistence type="inferred from homology"/>
<evidence type="ECO:0000256" key="4">
    <source>
        <dbReference type="PIRSR" id="PIRSR000097-1"/>
    </source>
</evidence>
<evidence type="ECO:0000256" key="5">
    <source>
        <dbReference type="PIRSR" id="PIRSR000097-2"/>
    </source>
</evidence>
<dbReference type="InterPro" id="IPR023210">
    <property type="entry name" value="NADP_OxRdtase_dom"/>
</dbReference>
<dbReference type="RefSeq" id="WP_048317784.1">
    <property type="nucleotide sequence ID" value="NZ_LFJV01000121.1"/>
</dbReference>
<dbReference type="Pfam" id="PF00248">
    <property type="entry name" value="Aldo_ket_red"/>
    <property type="match status" value="1"/>
</dbReference>
<gene>
    <name evidence="8" type="ORF">ACM15_24475</name>
</gene>
<dbReference type="Proteomes" id="UP000036166">
    <property type="component" value="Unassembled WGS sequence"/>
</dbReference>
<feature type="binding site" evidence="5">
    <location>
        <position position="120"/>
    </location>
    <ligand>
        <name>substrate</name>
    </ligand>
</feature>
<evidence type="ECO:0000313" key="9">
    <source>
        <dbReference type="Proteomes" id="UP000036166"/>
    </source>
</evidence>
<dbReference type="PANTHER" id="PTHR43827">
    <property type="entry name" value="2,5-DIKETO-D-GLUCONIC ACID REDUCTASE"/>
    <property type="match status" value="1"/>
</dbReference>
<evidence type="ECO:0000256" key="1">
    <source>
        <dbReference type="ARBA" id="ARBA00007905"/>
    </source>
</evidence>
<evidence type="ECO:0000313" key="8">
    <source>
        <dbReference type="EMBL" id="KMM31082.1"/>
    </source>
</evidence>
<accession>A0A0J6F8K8</accession>
<dbReference type="SUPFAM" id="SSF51430">
    <property type="entry name" value="NAD(P)-linked oxidoreductase"/>
    <property type="match status" value="1"/>
</dbReference>
<dbReference type="PRINTS" id="PR00069">
    <property type="entry name" value="ALDKETRDTASE"/>
</dbReference>
<name>A0A0J6F8K8_9BACT</name>
<dbReference type="PATRIC" id="fig|328812.4.peg.801"/>
<dbReference type="PANTHER" id="PTHR43827:SF3">
    <property type="entry name" value="NADP-DEPENDENT OXIDOREDUCTASE DOMAIN-CONTAINING PROTEIN"/>
    <property type="match status" value="1"/>
</dbReference>
<keyword evidence="2" id="KW-0521">NADP</keyword>
<dbReference type="PIRSF" id="PIRSF000097">
    <property type="entry name" value="AKR"/>
    <property type="match status" value="1"/>
</dbReference>
<sequence length="288" mass="33481">MKTYKSVVLRNGVEMPLLIQGTPLLLGFKDIKKKDFKDLLHHSMSLGIRAFDTSHDYGESESFIGYTLREAFRKGIIQREDIFITSKIGNGQQYEGNIETYVDNALKTMRLDYLDLMLLHWPTPGYYLDNWVKLEKVYKSGKVRAIGIANCLERHLTEMEKTGFEIQPHVVQFEYHPFRTVPSLVTYCRERDIQIQAYTSLCQMIPLVTENSLLNELSTKYHCSLPLILLRWVIQQKIAPIFRSYKKSNIEANAGVYHLELESKDMERISALNINYKYHPESLNCPGF</sequence>
<dbReference type="InterPro" id="IPR036812">
    <property type="entry name" value="NAD(P)_OxRdtase_dom_sf"/>
</dbReference>
<feature type="site" description="Lowers pKa of active site Tyr" evidence="6">
    <location>
        <position position="87"/>
    </location>
</feature>
<reference evidence="8 9" key="1">
    <citation type="submission" date="2015-06" db="EMBL/GenBank/DDBJ databases">
        <title>Draft Genome Sequence of Parabacteroides goldsteinii with Putative Novel Metallo-Beta-Lactamases Isolated from a Blood Culture from a Human Patient.</title>
        <authorList>
            <person name="Krogh T.J."/>
            <person name="Agergaard C.N."/>
            <person name="Moller-Jensen J."/>
            <person name="Justesen U.S."/>
        </authorList>
    </citation>
    <scope>NUCLEOTIDE SEQUENCE [LARGE SCALE GENOMIC DNA]</scope>
    <source>
        <strain evidence="8 9">910340</strain>
    </source>
</reference>
<keyword evidence="3" id="KW-0560">Oxidoreductase</keyword>
<feature type="active site" description="Proton donor" evidence="4">
    <location>
        <position position="57"/>
    </location>
</feature>
<feature type="domain" description="NADP-dependent oxidoreductase" evidence="7">
    <location>
        <begin position="30"/>
        <end position="273"/>
    </location>
</feature>
<evidence type="ECO:0000256" key="3">
    <source>
        <dbReference type="ARBA" id="ARBA00023002"/>
    </source>
</evidence>